<dbReference type="SUPFAM" id="SSF48695">
    <property type="entry name" value="Multiheme cytochromes"/>
    <property type="match status" value="1"/>
</dbReference>
<dbReference type="Pfam" id="PF09699">
    <property type="entry name" value="Paired_CXXCH_1"/>
    <property type="match status" value="1"/>
</dbReference>
<dbReference type="Proteomes" id="UP000886289">
    <property type="component" value="Unassembled WGS sequence"/>
</dbReference>
<dbReference type="AlphaFoldDB" id="A0A7C0Y408"/>
<protein>
    <recommendedName>
        <fullName evidence="1">Doubled CXXCH motif domain-containing protein</fullName>
    </recommendedName>
</protein>
<reference evidence="2" key="1">
    <citation type="journal article" date="2020" name="mSystems">
        <title>Genome- and Community-Level Interaction Insights into Carbon Utilization and Element Cycling Functions of Hydrothermarchaeota in Hydrothermal Sediment.</title>
        <authorList>
            <person name="Zhou Z."/>
            <person name="Liu Y."/>
            <person name="Xu W."/>
            <person name="Pan J."/>
            <person name="Luo Z.H."/>
            <person name="Li M."/>
        </authorList>
    </citation>
    <scope>NUCLEOTIDE SEQUENCE [LARGE SCALE GENOMIC DNA]</scope>
    <source>
        <strain evidence="2">HyVt-233</strain>
    </source>
</reference>
<feature type="non-terminal residue" evidence="2">
    <location>
        <position position="1"/>
    </location>
</feature>
<sequence>SNCHTMHYSQNATTSSKWGSEGPYQWLTINDCVGCHSAGDSSTGIDPVTGAPIVYNTAAPSYGFYYAAGGKYEGLAGGNFYYVTTDDTHGHNIPGITDQDSILDTAPGLSSGCSCHSSGMSLGFGSGHAGGSGGCDGCDCCHDAAHHVDDSGPVVGNTTGWPAAYYRFLSPGYDSGPHPYTMITSTGFYGAEGIEDSDWEKTYDSTDHNEYAGGGNYTHSISLFCAVCHGDFYEYEKSSGGWYHHPTDYAIPDKGEYADAFGANGTGTGTWDPMVPVARPHSNLEGMTGPDQNVDIGTDMVQCLSCHRPHASPYADMLRWDYENKCTTNSTDDECGCIVCHTKKSKLSL</sequence>
<comment type="caution">
    <text evidence="2">The sequence shown here is derived from an EMBL/GenBank/DDBJ whole genome shotgun (WGS) entry which is preliminary data.</text>
</comment>
<feature type="domain" description="Doubled CXXCH motif" evidence="1">
    <location>
        <begin position="302"/>
        <end position="345"/>
    </location>
</feature>
<organism evidence="2">
    <name type="scientific">Desulfofervidus auxilii</name>
    <dbReference type="NCBI Taxonomy" id="1621989"/>
    <lineage>
        <taxon>Bacteria</taxon>
        <taxon>Pseudomonadati</taxon>
        <taxon>Thermodesulfobacteriota</taxon>
        <taxon>Candidatus Desulfofervidia</taxon>
        <taxon>Candidatus Desulfofervidales</taxon>
        <taxon>Candidatus Desulfofervidaceae</taxon>
        <taxon>Candidatus Desulfofervidus</taxon>
    </lineage>
</organism>
<evidence type="ECO:0000313" key="2">
    <source>
        <dbReference type="EMBL" id="HDD43801.1"/>
    </source>
</evidence>
<gene>
    <name evidence="2" type="ORF">ENG63_02930</name>
</gene>
<name>A0A7C0Y408_DESA2</name>
<evidence type="ECO:0000259" key="1">
    <source>
        <dbReference type="Pfam" id="PF09699"/>
    </source>
</evidence>
<proteinExistence type="predicted"/>
<dbReference type="InterPro" id="IPR036280">
    <property type="entry name" value="Multihaem_cyt_sf"/>
</dbReference>
<dbReference type="InterPro" id="IPR010177">
    <property type="entry name" value="Paired_CXXCH_1"/>
</dbReference>
<dbReference type="EMBL" id="DRBS01000114">
    <property type="protein sequence ID" value="HDD43801.1"/>
    <property type="molecule type" value="Genomic_DNA"/>
</dbReference>
<accession>A0A7C0Y408</accession>